<evidence type="ECO:0000313" key="1">
    <source>
        <dbReference type="EMBL" id="KAK2955692.1"/>
    </source>
</evidence>
<evidence type="ECO:0000313" key="2">
    <source>
        <dbReference type="Proteomes" id="UP001281761"/>
    </source>
</evidence>
<dbReference type="Proteomes" id="UP001281761">
    <property type="component" value="Unassembled WGS sequence"/>
</dbReference>
<sequence length="222" mass="24448">MDLNPPTDGCLTDPRESPSTMNTLLISLLTFDAKTLLSFEDKSTIYCSLVALVKADYPFDQALQDAAVKFLKKLEPKWYEQDIPQKLVTDLVPNSNGSHSGFIDSILTLLSSPHSTVVSAALSFLYKTFVHSSFRMRCCLLESDLLVNLLATLQPRTLSIFGNEMFIVPLVRIIINGIHLVRPFSLILLNITTPLDPVSSSNFGVCSRLSDCDGLLVLGVIP</sequence>
<gene>
    <name evidence="1" type="ORF">BLNAU_9382</name>
</gene>
<comment type="caution">
    <text evidence="1">The sequence shown here is derived from an EMBL/GenBank/DDBJ whole genome shotgun (WGS) entry which is preliminary data.</text>
</comment>
<keyword evidence="2" id="KW-1185">Reference proteome</keyword>
<organism evidence="1 2">
    <name type="scientific">Blattamonas nauphoetae</name>
    <dbReference type="NCBI Taxonomy" id="2049346"/>
    <lineage>
        <taxon>Eukaryota</taxon>
        <taxon>Metamonada</taxon>
        <taxon>Preaxostyla</taxon>
        <taxon>Oxymonadida</taxon>
        <taxon>Blattamonas</taxon>
    </lineage>
</organism>
<accession>A0ABQ9XW31</accession>
<reference evidence="1 2" key="1">
    <citation type="journal article" date="2022" name="bioRxiv">
        <title>Genomics of Preaxostyla Flagellates Illuminates Evolutionary Transitions and the Path Towards Mitochondrial Loss.</title>
        <authorList>
            <person name="Novak L.V.F."/>
            <person name="Treitli S.C."/>
            <person name="Pyrih J."/>
            <person name="Halakuc P."/>
            <person name="Pipaliya S.V."/>
            <person name="Vacek V."/>
            <person name="Brzon O."/>
            <person name="Soukal P."/>
            <person name="Eme L."/>
            <person name="Dacks J.B."/>
            <person name="Karnkowska A."/>
            <person name="Elias M."/>
            <person name="Hampl V."/>
        </authorList>
    </citation>
    <scope>NUCLEOTIDE SEQUENCE [LARGE SCALE GENOMIC DNA]</scope>
    <source>
        <strain evidence="1">NAU3</strain>
        <tissue evidence="1">Gut</tissue>
    </source>
</reference>
<proteinExistence type="predicted"/>
<name>A0ABQ9XW31_9EUKA</name>
<dbReference type="EMBL" id="JARBJD010000064">
    <property type="protein sequence ID" value="KAK2955692.1"/>
    <property type="molecule type" value="Genomic_DNA"/>
</dbReference>
<protein>
    <submittedName>
        <fullName evidence="1">Uncharacterized protein</fullName>
    </submittedName>
</protein>